<feature type="domain" description="Lin1244/Lin1753-like N-terminal" evidence="1">
    <location>
        <begin position="44"/>
        <end position="140"/>
    </location>
</feature>
<comment type="caution">
    <text evidence="2">The sequence shown here is derived from an EMBL/GenBank/DDBJ whole genome shotgun (WGS) entry which is preliminary data.</text>
</comment>
<organism evidence="2 3">
    <name type="scientific">Enterocloster aldenensis</name>
    <dbReference type="NCBI Taxonomy" id="358742"/>
    <lineage>
        <taxon>Bacteria</taxon>
        <taxon>Bacillati</taxon>
        <taxon>Bacillota</taxon>
        <taxon>Clostridia</taxon>
        <taxon>Lachnospirales</taxon>
        <taxon>Lachnospiraceae</taxon>
        <taxon>Enterocloster</taxon>
    </lineage>
</organism>
<accession>A0AAW5BT90</accession>
<protein>
    <submittedName>
        <fullName evidence="2">DUF4373 domain-containing protein</fullName>
    </submittedName>
</protein>
<dbReference type="AlphaFoldDB" id="A0AAW5BT90"/>
<proteinExistence type="predicted"/>
<evidence type="ECO:0000259" key="1">
    <source>
        <dbReference type="Pfam" id="PF14297"/>
    </source>
</evidence>
<dbReference type="EMBL" id="JAKNGE010000001">
    <property type="protein sequence ID" value="MCG4744024.1"/>
    <property type="molecule type" value="Genomic_DNA"/>
</dbReference>
<sequence length="335" mass="38534">MSQYWMPEVSQGAANNGLSDRRPVLFKWKVVVFLGRDCRKDLDYFPKVVNFYEDDKIFDLLDEYGPLGVTVYDCILTIVYSNGYYANLSKDKLSKMVIRKIGNKWIKSQKAVVQVIDYCADLGLFDKDLMLQNIITSVGIQKRYHMIAVKLLKRRLYSTQYWLLDENGEPLLNTPIFPIDSEENGISAEEISKSSEEMQVKEKESKRKEILYKREPDIPTEESLDAAFTRFVGFRKDINKPLTANGAELIKKELGRIGSDAKERIAILDQSIMNNWTGVYPLKKKRPVKDSAVNPKNQFHNFDQRDTDYDALMLKQVREWAGEGAGNEGNTPEDT</sequence>
<dbReference type="PANTHER" id="PTHR39196">
    <property type="entry name" value="PRIMOSOME, DNAD SUBUNIT"/>
    <property type="match status" value="1"/>
</dbReference>
<dbReference type="Proteomes" id="UP001299608">
    <property type="component" value="Unassembled WGS sequence"/>
</dbReference>
<dbReference type="Pfam" id="PF14297">
    <property type="entry name" value="Lin1244_N"/>
    <property type="match status" value="1"/>
</dbReference>
<name>A0AAW5BT90_9FIRM</name>
<dbReference type="RefSeq" id="WP_235957714.1">
    <property type="nucleotide sequence ID" value="NZ_JAAITT010000007.1"/>
</dbReference>
<gene>
    <name evidence="2" type="ORF">L0N08_01195</name>
</gene>
<reference evidence="2" key="1">
    <citation type="submission" date="2022-01" db="EMBL/GenBank/DDBJ databases">
        <title>Collection of gut derived symbiotic bacterial strains cultured from healthy donors.</title>
        <authorList>
            <person name="Lin H."/>
            <person name="Kohout C."/>
            <person name="Waligurski E."/>
            <person name="Pamer E.G."/>
        </authorList>
    </citation>
    <scope>NUCLEOTIDE SEQUENCE</scope>
    <source>
        <strain evidence="2">DFI.6.55</strain>
    </source>
</reference>
<evidence type="ECO:0000313" key="3">
    <source>
        <dbReference type="Proteomes" id="UP001299608"/>
    </source>
</evidence>
<dbReference type="InterPro" id="IPR025400">
    <property type="entry name" value="Lin1244/Lin1753-like_N"/>
</dbReference>
<evidence type="ECO:0000313" key="2">
    <source>
        <dbReference type="EMBL" id="MCG4744024.1"/>
    </source>
</evidence>
<dbReference type="PANTHER" id="PTHR39196:SF1">
    <property type="entry name" value="PRIMOSOME, DNAD SUBUNIT"/>
    <property type="match status" value="1"/>
</dbReference>